<reference evidence="1" key="1">
    <citation type="journal article" date="2013" name="Genetics">
        <title>The draft genome and transcriptome of Panagrellus redivivus are shaped by the harsh demands of a free-living lifestyle.</title>
        <authorList>
            <person name="Srinivasan J."/>
            <person name="Dillman A.R."/>
            <person name="Macchietto M.G."/>
            <person name="Heikkinen L."/>
            <person name="Lakso M."/>
            <person name="Fracchia K.M."/>
            <person name="Antoshechkin I."/>
            <person name="Mortazavi A."/>
            <person name="Wong G."/>
            <person name="Sternberg P.W."/>
        </authorList>
    </citation>
    <scope>NUCLEOTIDE SEQUENCE [LARGE SCALE GENOMIC DNA]</scope>
    <source>
        <strain evidence="1">MT8872</strain>
    </source>
</reference>
<dbReference type="Proteomes" id="UP000492821">
    <property type="component" value="Unassembled WGS sequence"/>
</dbReference>
<protein>
    <submittedName>
        <fullName evidence="2">Secreted protein</fullName>
    </submittedName>
</protein>
<proteinExistence type="predicted"/>
<sequence>MATCIFKALIGDICTAIVEMEQQFQPFLDTKQPQQPFPIDCQHVAATSLHACTQAYSIVMTNMVNVCPTFSRMRLESPKQRDDPTLIIAGTWFWFQCHRIC</sequence>
<evidence type="ECO:0000313" key="2">
    <source>
        <dbReference type="WBParaSite" id="Pan_g12269.t1"/>
    </source>
</evidence>
<organism evidence="1 2">
    <name type="scientific">Panagrellus redivivus</name>
    <name type="common">Microworm</name>
    <dbReference type="NCBI Taxonomy" id="6233"/>
    <lineage>
        <taxon>Eukaryota</taxon>
        <taxon>Metazoa</taxon>
        <taxon>Ecdysozoa</taxon>
        <taxon>Nematoda</taxon>
        <taxon>Chromadorea</taxon>
        <taxon>Rhabditida</taxon>
        <taxon>Tylenchina</taxon>
        <taxon>Panagrolaimomorpha</taxon>
        <taxon>Panagrolaimoidea</taxon>
        <taxon>Panagrolaimidae</taxon>
        <taxon>Panagrellus</taxon>
    </lineage>
</organism>
<keyword evidence="1" id="KW-1185">Reference proteome</keyword>
<dbReference type="AlphaFoldDB" id="A0A7E4USG0"/>
<evidence type="ECO:0000313" key="1">
    <source>
        <dbReference type="Proteomes" id="UP000492821"/>
    </source>
</evidence>
<reference evidence="2" key="2">
    <citation type="submission" date="2020-10" db="UniProtKB">
        <authorList>
            <consortium name="WormBaseParasite"/>
        </authorList>
    </citation>
    <scope>IDENTIFICATION</scope>
</reference>
<name>A0A7E4USG0_PANRE</name>
<dbReference type="WBParaSite" id="Pan_g12269.t1">
    <property type="protein sequence ID" value="Pan_g12269.t1"/>
    <property type="gene ID" value="Pan_g12269"/>
</dbReference>
<accession>A0A7E4USG0</accession>